<gene>
    <name evidence="6" type="ORF">MLAUSG7_0016</name>
</gene>
<dbReference type="Proteomes" id="UP000679213">
    <property type="component" value="Chromosome I"/>
</dbReference>
<dbReference type="Gene3D" id="1.10.10.10">
    <property type="entry name" value="Winged helix-like DNA-binding domain superfamily/Winged helix DNA-binding domain"/>
    <property type="match status" value="1"/>
</dbReference>
<feature type="domain" description="ATPase" evidence="4">
    <location>
        <begin position="35"/>
        <end position="188"/>
    </location>
</feature>
<comment type="similarity">
    <text evidence="1">Belongs to the archaeal ATPase family.</text>
</comment>
<evidence type="ECO:0000313" key="6">
    <source>
        <dbReference type="EMBL" id="CAB3287081.1"/>
    </source>
</evidence>
<dbReference type="PANTHER" id="PTHR37096">
    <property type="entry name" value="YALI0E33429P"/>
    <property type="match status" value="1"/>
</dbReference>
<evidence type="ECO:0000256" key="3">
    <source>
        <dbReference type="ARBA" id="ARBA00022840"/>
    </source>
</evidence>
<dbReference type="InterPro" id="IPR049081">
    <property type="entry name" value="MJ1010-like_2nd"/>
</dbReference>
<dbReference type="InterPro" id="IPR027417">
    <property type="entry name" value="P-loop_NTPase"/>
</dbReference>
<name>A0A8D6STJ2_9EURY</name>
<dbReference type="InterPro" id="IPR051667">
    <property type="entry name" value="Archaeal_ATPase_domain"/>
</dbReference>
<dbReference type="InterPro" id="IPR036388">
    <property type="entry name" value="WH-like_DNA-bd_sf"/>
</dbReference>
<accession>A0A8D6STJ2</accession>
<proteinExistence type="inferred from homology"/>
<dbReference type="AlphaFoldDB" id="A0A8D6STJ2"/>
<evidence type="ECO:0000259" key="4">
    <source>
        <dbReference type="Pfam" id="PF01637"/>
    </source>
</evidence>
<evidence type="ECO:0008006" key="8">
    <source>
        <dbReference type="Google" id="ProtNLM"/>
    </source>
</evidence>
<keyword evidence="7" id="KW-1185">Reference proteome</keyword>
<evidence type="ECO:0000256" key="1">
    <source>
        <dbReference type="ARBA" id="ARBA00006755"/>
    </source>
</evidence>
<sequence length="287" mass="33502">MIDKIRISLLSIVKDLPEVIKSTIISKLSGGVVSGIPIPKNLLTQLLLKKDNIEDVFEFLEGYFIEINKKGKKPILIIDELQVIGDLKINGFLIYKLFNFFVRLTKELHLCHVLCLSLDSLFIEKVYNEAMLEDRARYILVDDFSKNKALQFIDFLAEDILNKTISSTEEKELIYSYVGGKPVDIYNVIDKMRYKDLEDILNLMLKEEISKLKYFLEDVKENNDEELYKEVIKALSLFKENYIIEDIKIPKKIREFLIKKNILFLNPIDGNLKPQSYLVWNAIKRVL</sequence>
<organism evidence="6 7">
    <name type="scientific">Methanocaldococcus lauensis</name>
    <dbReference type="NCBI Taxonomy" id="2546128"/>
    <lineage>
        <taxon>Archaea</taxon>
        <taxon>Methanobacteriati</taxon>
        <taxon>Methanobacteriota</taxon>
        <taxon>Methanomada group</taxon>
        <taxon>Methanococci</taxon>
        <taxon>Methanococcales</taxon>
        <taxon>Methanocaldococcaceae</taxon>
        <taxon>Methanocaldococcus</taxon>
    </lineage>
</organism>
<dbReference type="EMBL" id="LR792632">
    <property type="protein sequence ID" value="CAB3287081.1"/>
    <property type="molecule type" value="Genomic_DNA"/>
</dbReference>
<evidence type="ECO:0000313" key="7">
    <source>
        <dbReference type="Proteomes" id="UP000679213"/>
    </source>
</evidence>
<dbReference type="Pfam" id="PF21690">
    <property type="entry name" value="MJ1010-like_2nd"/>
    <property type="match status" value="1"/>
</dbReference>
<dbReference type="InterPro" id="IPR011579">
    <property type="entry name" value="ATPase_dom"/>
</dbReference>
<evidence type="ECO:0000256" key="2">
    <source>
        <dbReference type="ARBA" id="ARBA00022741"/>
    </source>
</evidence>
<dbReference type="SUPFAM" id="SSF52540">
    <property type="entry name" value="P-loop containing nucleoside triphosphate hydrolases"/>
    <property type="match status" value="1"/>
</dbReference>
<dbReference type="Pfam" id="PF01637">
    <property type="entry name" value="ATPase_2"/>
    <property type="match status" value="1"/>
</dbReference>
<protein>
    <recommendedName>
        <fullName evidence="8">ATPase</fullName>
    </recommendedName>
</protein>
<dbReference type="GO" id="GO:0005524">
    <property type="term" value="F:ATP binding"/>
    <property type="evidence" value="ECO:0007669"/>
    <property type="project" value="UniProtKB-KW"/>
</dbReference>
<dbReference type="PANTHER" id="PTHR37096:SF1">
    <property type="entry name" value="AAA+ ATPASE DOMAIN-CONTAINING PROTEIN"/>
    <property type="match status" value="1"/>
</dbReference>
<feature type="domain" description="Uncharacterized ATP-binding protein MJ1010-like C-terminal" evidence="5">
    <location>
        <begin position="198"/>
        <end position="287"/>
    </location>
</feature>
<dbReference type="Gene3D" id="3.40.50.300">
    <property type="entry name" value="P-loop containing nucleotide triphosphate hydrolases"/>
    <property type="match status" value="1"/>
</dbReference>
<dbReference type="KEGG" id="mesg:MLAUSG7_0016"/>
<evidence type="ECO:0000259" key="5">
    <source>
        <dbReference type="Pfam" id="PF21690"/>
    </source>
</evidence>
<reference evidence="6 7" key="1">
    <citation type="submission" date="2020-04" db="EMBL/GenBank/DDBJ databases">
        <authorList>
            <consortium name="Genoscope - CEA"/>
            <person name="William W."/>
        </authorList>
    </citation>
    <scope>NUCLEOTIDE SEQUENCE [LARGE SCALE GENOMIC DNA]</scope>
    <source>
        <strain evidence="6 7">SG7</strain>
    </source>
</reference>
<keyword evidence="2" id="KW-0547">Nucleotide-binding</keyword>
<keyword evidence="3" id="KW-0067">ATP-binding</keyword>